<protein>
    <submittedName>
        <fullName evidence="2">Uncharacterized protein</fullName>
    </submittedName>
</protein>
<sequence>MLRSMNMCQQSPQGTFRNVFPSQSMHHSSIMGFLRHQQPSYINVPQQSQFGPFMRMLMP</sequence>
<accession>A0AAV0DRL4</accession>
<name>A0AAV0DRL4_9ASTE</name>
<organism evidence="2 3">
    <name type="scientific">Cuscuta epithymum</name>
    <dbReference type="NCBI Taxonomy" id="186058"/>
    <lineage>
        <taxon>Eukaryota</taxon>
        <taxon>Viridiplantae</taxon>
        <taxon>Streptophyta</taxon>
        <taxon>Embryophyta</taxon>
        <taxon>Tracheophyta</taxon>
        <taxon>Spermatophyta</taxon>
        <taxon>Magnoliopsida</taxon>
        <taxon>eudicotyledons</taxon>
        <taxon>Gunneridae</taxon>
        <taxon>Pentapetalae</taxon>
        <taxon>asterids</taxon>
        <taxon>lamiids</taxon>
        <taxon>Solanales</taxon>
        <taxon>Convolvulaceae</taxon>
        <taxon>Cuscuteae</taxon>
        <taxon>Cuscuta</taxon>
        <taxon>Cuscuta subgen. Cuscuta</taxon>
    </lineage>
</organism>
<dbReference type="EMBL" id="CAMAPF010000131">
    <property type="protein sequence ID" value="CAH9105508.1"/>
    <property type="molecule type" value="Genomic_DNA"/>
</dbReference>
<feature type="region of interest" description="Disordered" evidence="1">
    <location>
        <begin position="1"/>
        <end position="20"/>
    </location>
</feature>
<comment type="caution">
    <text evidence="2">The sequence shown here is derived from an EMBL/GenBank/DDBJ whole genome shotgun (WGS) entry which is preliminary data.</text>
</comment>
<keyword evidence="3" id="KW-1185">Reference proteome</keyword>
<evidence type="ECO:0000313" key="2">
    <source>
        <dbReference type="EMBL" id="CAH9105508.1"/>
    </source>
</evidence>
<dbReference type="AlphaFoldDB" id="A0AAV0DRL4"/>
<gene>
    <name evidence="2" type="ORF">CEPIT_LOCUS17241</name>
</gene>
<evidence type="ECO:0000256" key="1">
    <source>
        <dbReference type="SAM" id="MobiDB-lite"/>
    </source>
</evidence>
<dbReference type="Proteomes" id="UP001152523">
    <property type="component" value="Unassembled WGS sequence"/>
</dbReference>
<proteinExistence type="predicted"/>
<evidence type="ECO:0000313" key="3">
    <source>
        <dbReference type="Proteomes" id="UP001152523"/>
    </source>
</evidence>
<feature type="non-terminal residue" evidence="2">
    <location>
        <position position="59"/>
    </location>
</feature>
<reference evidence="2" key="1">
    <citation type="submission" date="2022-07" db="EMBL/GenBank/DDBJ databases">
        <authorList>
            <person name="Macas J."/>
            <person name="Novak P."/>
            <person name="Neumann P."/>
        </authorList>
    </citation>
    <scope>NUCLEOTIDE SEQUENCE</scope>
</reference>